<proteinExistence type="inferred from homology"/>
<dbReference type="InterPro" id="IPR026266">
    <property type="entry name" value="AraF"/>
</dbReference>
<evidence type="ECO:0000256" key="2">
    <source>
        <dbReference type="ARBA" id="ARBA00007639"/>
    </source>
</evidence>
<keyword evidence="3" id="KW-0813">Transport</keyword>
<name>A0A840LE33_9BURK</name>
<keyword evidence="3" id="KW-0762">Sugar transport</keyword>
<dbReference type="GO" id="GO:0030246">
    <property type="term" value="F:carbohydrate binding"/>
    <property type="evidence" value="ECO:0007669"/>
    <property type="project" value="TreeGrafter"/>
</dbReference>
<sequence>MRRFFIKTAVSASLAAGLGAWLGLAATPAWAAPEIKIGFVIKQAEEAWFQDEWRFAEAAAKEHGFKLIKIAAPDGDRLLAAIDNLAAQRAQGLVVCVPDVKLGPALVARARQAGLKLLTVDDRLVNGAGQVMEQVPYVGVSARAIGEQVGQALLAEIKKRGWALKDVAALRVSYDQLATAKERTDGASAVLSQAGLPAAQIFSAPAPKADVENAFNASAIVLTQKPQFKHWIAFGPNDELVLGAVRAAEGKGLRAANFVGVGIGGSTAAANEFAKAEPTGFVATVMLSPRRHGYDTALAMYRWIKDGQAPAPLTLTSGEVAERSNLQQVRARLGL</sequence>
<evidence type="ECO:0000313" key="7">
    <source>
        <dbReference type="Proteomes" id="UP000562027"/>
    </source>
</evidence>
<dbReference type="InterPro" id="IPR028082">
    <property type="entry name" value="Peripla_BP_I"/>
</dbReference>
<feature type="domain" description="Periplasmic binding protein/LacI sugar binding" evidence="5">
    <location>
        <begin position="36"/>
        <end position="311"/>
    </location>
</feature>
<dbReference type="AlphaFoldDB" id="A0A840LE33"/>
<dbReference type="PANTHER" id="PTHR30036:SF6">
    <property type="entry name" value="L-ARABINOSE-BINDING PERIPLASMIC PROTEIN"/>
    <property type="match status" value="1"/>
</dbReference>
<dbReference type="PIRSF" id="PIRSF002816">
    <property type="entry name" value="AraF"/>
    <property type="match status" value="1"/>
</dbReference>
<dbReference type="GO" id="GO:0030288">
    <property type="term" value="C:outer membrane-bounded periplasmic space"/>
    <property type="evidence" value="ECO:0007669"/>
    <property type="project" value="TreeGrafter"/>
</dbReference>
<evidence type="ECO:0000256" key="4">
    <source>
        <dbReference type="PIRSR" id="PIRSR002816-1"/>
    </source>
</evidence>
<dbReference type="InterPro" id="IPR050555">
    <property type="entry name" value="Bact_Solute-Bind_Prot2"/>
</dbReference>
<feature type="signal peptide" evidence="3">
    <location>
        <begin position="1"/>
        <end position="31"/>
    </location>
</feature>
<dbReference type="RefSeq" id="WP_184300889.1">
    <property type="nucleotide sequence ID" value="NZ_JACHLP010000006.1"/>
</dbReference>
<dbReference type="EMBL" id="JACHLP010000006">
    <property type="protein sequence ID" value="MBB4844458.1"/>
    <property type="molecule type" value="Genomic_DNA"/>
</dbReference>
<keyword evidence="7" id="KW-1185">Reference proteome</keyword>
<dbReference type="InterPro" id="IPR001761">
    <property type="entry name" value="Peripla_BP/Lac1_sug-bd_dom"/>
</dbReference>
<accession>A0A840LE33</accession>
<dbReference type="Pfam" id="PF00532">
    <property type="entry name" value="Peripla_BP_1"/>
    <property type="match status" value="1"/>
</dbReference>
<dbReference type="Proteomes" id="UP000562027">
    <property type="component" value="Unassembled WGS sequence"/>
</dbReference>
<gene>
    <name evidence="6" type="ORF">HNP55_003002</name>
</gene>
<keyword evidence="3" id="KW-0732">Signal</keyword>
<evidence type="ECO:0000313" key="6">
    <source>
        <dbReference type="EMBL" id="MBB4844458.1"/>
    </source>
</evidence>
<comment type="subcellular location">
    <subcellularLocation>
        <location evidence="1 3">Periplasm</location>
    </subcellularLocation>
</comment>
<feature type="site" description="The binding site for the sugar molecule has not yet been established, but C-87 may be involved" evidence="4">
    <location>
        <position position="96"/>
    </location>
</feature>
<comment type="caution">
    <text evidence="6">The sequence shown here is derived from an EMBL/GenBank/DDBJ whole genome shotgun (WGS) entry which is preliminary data.</text>
</comment>
<protein>
    <recommendedName>
        <fullName evidence="3">L-arabinose-binding periplasmic protein</fullName>
        <shortName evidence="3">ABP</shortName>
    </recommendedName>
</protein>
<evidence type="ECO:0000256" key="3">
    <source>
        <dbReference type="PIRNR" id="PIRNR002816"/>
    </source>
</evidence>
<dbReference type="GO" id="GO:0042882">
    <property type="term" value="P:L-arabinose transmembrane transport"/>
    <property type="evidence" value="ECO:0007669"/>
    <property type="project" value="UniProtKB-UniRule"/>
</dbReference>
<dbReference type="SUPFAM" id="SSF53822">
    <property type="entry name" value="Periplasmic binding protein-like I"/>
    <property type="match status" value="1"/>
</dbReference>
<evidence type="ECO:0000259" key="5">
    <source>
        <dbReference type="Pfam" id="PF00532"/>
    </source>
</evidence>
<dbReference type="PANTHER" id="PTHR30036">
    <property type="entry name" value="D-XYLOSE-BINDING PERIPLASMIC PROTEIN"/>
    <property type="match status" value="1"/>
</dbReference>
<feature type="chain" id="PRO_5033202297" description="L-arabinose-binding periplasmic protein" evidence="3">
    <location>
        <begin position="32"/>
        <end position="335"/>
    </location>
</feature>
<comment type="similarity">
    <text evidence="2 3">Belongs to the bacterial solute-binding protein 2 family.</text>
</comment>
<reference evidence="6 7" key="1">
    <citation type="submission" date="2020-08" db="EMBL/GenBank/DDBJ databases">
        <title>Functional genomics of gut bacteria from endangered species of beetles.</title>
        <authorList>
            <person name="Carlos-Shanley C."/>
        </authorList>
    </citation>
    <scope>NUCLEOTIDE SEQUENCE [LARGE SCALE GENOMIC DNA]</scope>
    <source>
        <strain evidence="6 7">S00239</strain>
    </source>
</reference>
<organism evidence="6 7">
    <name type="scientific">Roseateles oligotrophus</name>
    <dbReference type="NCBI Taxonomy" id="1769250"/>
    <lineage>
        <taxon>Bacteria</taxon>
        <taxon>Pseudomonadati</taxon>
        <taxon>Pseudomonadota</taxon>
        <taxon>Betaproteobacteria</taxon>
        <taxon>Burkholderiales</taxon>
        <taxon>Sphaerotilaceae</taxon>
        <taxon>Roseateles</taxon>
    </lineage>
</organism>
<evidence type="ECO:0000256" key="1">
    <source>
        <dbReference type="ARBA" id="ARBA00004418"/>
    </source>
</evidence>
<dbReference type="Gene3D" id="3.40.50.2300">
    <property type="match status" value="2"/>
</dbReference>
<keyword evidence="3" id="KW-0574">Periplasm</keyword>